<feature type="domain" description="Glycosyltransferase subfamily 4-like N-terminal" evidence="2">
    <location>
        <begin position="19"/>
        <end position="197"/>
    </location>
</feature>
<dbReference type="CDD" id="cd03801">
    <property type="entry name" value="GT4_PimA-like"/>
    <property type="match status" value="1"/>
</dbReference>
<organism evidence="3 4">
    <name type="scientific">Pseudofulvibacter geojedonensis</name>
    <dbReference type="NCBI Taxonomy" id="1123758"/>
    <lineage>
        <taxon>Bacteria</taxon>
        <taxon>Pseudomonadati</taxon>
        <taxon>Bacteroidota</taxon>
        <taxon>Flavobacteriia</taxon>
        <taxon>Flavobacteriales</taxon>
        <taxon>Flavobacteriaceae</taxon>
        <taxon>Pseudofulvibacter</taxon>
    </lineage>
</organism>
<dbReference type="Gene3D" id="3.40.50.2000">
    <property type="entry name" value="Glycogen Phosphorylase B"/>
    <property type="match status" value="2"/>
</dbReference>
<comment type="caution">
    <text evidence="3">The sequence shown here is derived from an EMBL/GenBank/DDBJ whole genome shotgun (WGS) entry which is preliminary data.</text>
</comment>
<dbReference type="InterPro" id="IPR001296">
    <property type="entry name" value="Glyco_trans_1"/>
</dbReference>
<dbReference type="Pfam" id="PF13439">
    <property type="entry name" value="Glyco_transf_4"/>
    <property type="match status" value="1"/>
</dbReference>
<dbReference type="SUPFAM" id="SSF53756">
    <property type="entry name" value="UDP-Glycosyltransferase/glycogen phosphorylase"/>
    <property type="match status" value="1"/>
</dbReference>
<evidence type="ECO:0000259" key="1">
    <source>
        <dbReference type="Pfam" id="PF00534"/>
    </source>
</evidence>
<gene>
    <name evidence="3" type="ORF">ACFQ1O_01200</name>
</gene>
<dbReference type="GO" id="GO:0016757">
    <property type="term" value="F:glycosyltransferase activity"/>
    <property type="evidence" value="ECO:0007669"/>
    <property type="project" value="UniProtKB-KW"/>
</dbReference>
<name>A0ABW3HZD0_9FLAO</name>
<dbReference type="PANTHER" id="PTHR45947">
    <property type="entry name" value="SULFOQUINOVOSYL TRANSFERASE SQD2"/>
    <property type="match status" value="1"/>
</dbReference>
<dbReference type="InterPro" id="IPR050194">
    <property type="entry name" value="Glycosyltransferase_grp1"/>
</dbReference>
<evidence type="ECO:0000259" key="2">
    <source>
        <dbReference type="Pfam" id="PF13439"/>
    </source>
</evidence>
<dbReference type="EC" id="2.4.-.-" evidence="3"/>
<evidence type="ECO:0000313" key="4">
    <source>
        <dbReference type="Proteomes" id="UP001596997"/>
    </source>
</evidence>
<keyword evidence="3" id="KW-0328">Glycosyltransferase</keyword>
<sequence>MNILLFTSEYNHPKLKASGGAGTFFKILAKELVKKGHKVYVFGFGKEAISFSDEGVFVSFNKNIKSNLLLKIAKRTLPVAKYNYLKGDFDRFLWAKQLKRFIKGKKIDIIETWDYRANFLYLDKIELPVIIRCHGSANVLKKYFGISLFDDAILKLEQKAFKRFHNIIAVSQYSRKINNEVFNKNNIKVIYNGINTDFFCPNTQISKIEQSIFYFGTLADNKGLKELVFIFNELIKTTPKASLHLIGKGQKYFDNLKSLFSKEALLRTTYYGVVDRALLPEILNKAHVFVFPTKGENFPFSFLEAMAMQKPVIVSNIEVSKEIISNNENGYIASSKEDFVKLINIIFKNNTDQVALRARKTIVDKFSVSQMVDNTLNFYNKIIDEHK</sequence>
<dbReference type="PANTHER" id="PTHR45947:SF3">
    <property type="entry name" value="SULFOQUINOVOSYL TRANSFERASE SQD2"/>
    <property type="match status" value="1"/>
</dbReference>
<dbReference type="Proteomes" id="UP001596997">
    <property type="component" value="Unassembled WGS sequence"/>
</dbReference>
<reference evidence="4" key="1">
    <citation type="journal article" date="2019" name="Int. J. Syst. Evol. Microbiol.">
        <title>The Global Catalogue of Microorganisms (GCM) 10K type strain sequencing project: providing services to taxonomists for standard genome sequencing and annotation.</title>
        <authorList>
            <consortium name="The Broad Institute Genomics Platform"/>
            <consortium name="The Broad Institute Genome Sequencing Center for Infectious Disease"/>
            <person name="Wu L."/>
            <person name="Ma J."/>
        </authorList>
    </citation>
    <scope>NUCLEOTIDE SEQUENCE [LARGE SCALE GENOMIC DNA]</scope>
    <source>
        <strain evidence="4">CCUG 62114</strain>
    </source>
</reference>
<protein>
    <submittedName>
        <fullName evidence="3">Glycosyltransferase family 4 protein</fullName>
        <ecNumber evidence="3">2.4.-.-</ecNumber>
    </submittedName>
</protein>
<dbReference type="EMBL" id="JBHTJM010000002">
    <property type="protein sequence ID" value="MFD0962615.1"/>
    <property type="molecule type" value="Genomic_DNA"/>
</dbReference>
<dbReference type="RefSeq" id="WP_377712462.1">
    <property type="nucleotide sequence ID" value="NZ_JBHTJM010000002.1"/>
</dbReference>
<keyword evidence="4" id="KW-1185">Reference proteome</keyword>
<dbReference type="Pfam" id="PF00534">
    <property type="entry name" value="Glycos_transf_1"/>
    <property type="match status" value="1"/>
</dbReference>
<accession>A0ABW3HZD0</accession>
<feature type="domain" description="Glycosyl transferase family 1" evidence="1">
    <location>
        <begin position="209"/>
        <end position="355"/>
    </location>
</feature>
<proteinExistence type="predicted"/>
<keyword evidence="3" id="KW-0808">Transferase</keyword>
<dbReference type="InterPro" id="IPR028098">
    <property type="entry name" value="Glyco_trans_4-like_N"/>
</dbReference>
<evidence type="ECO:0000313" key="3">
    <source>
        <dbReference type="EMBL" id="MFD0962615.1"/>
    </source>
</evidence>